<evidence type="ECO:0000259" key="1">
    <source>
        <dbReference type="PROSITE" id="PS50943"/>
    </source>
</evidence>
<comment type="caution">
    <text evidence="2">The sequence shown here is derived from an EMBL/GenBank/DDBJ whole genome shotgun (WGS) entry which is preliminary data.</text>
</comment>
<dbReference type="InterPro" id="IPR001387">
    <property type="entry name" value="Cro/C1-type_HTH"/>
</dbReference>
<reference evidence="2 3" key="1">
    <citation type="submission" date="2017-08" db="EMBL/GenBank/DDBJ databases">
        <title>WGS of Clinical strains of the CDC Group NO-1 linked to zoonotic infections in humans.</title>
        <authorList>
            <person name="Bernier A.-M."/>
            <person name="Bernard K."/>
        </authorList>
    </citation>
    <scope>NUCLEOTIDE SEQUENCE [LARGE SCALE GENOMIC DNA]</scope>
    <source>
        <strain evidence="2 3">NML03-0146</strain>
    </source>
</reference>
<feature type="domain" description="HTH cro/C1-type" evidence="1">
    <location>
        <begin position="11"/>
        <end position="64"/>
    </location>
</feature>
<dbReference type="RefSeq" id="WP_095550267.1">
    <property type="nucleotide sequence ID" value="NZ_NSJF01000005.1"/>
</dbReference>
<dbReference type="GO" id="GO:0003677">
    <property type="term" value="F:DNA binding"/>
    <property type="evidence" value="ECO:0007669"/>
    <property type="project" value="InterPro"/>
</dbReference>
<evidence type="ECO:0000313" key="3">
    <source>
        <dbReference type="Proteomes" id="UP000217999"/>
    </source>
</evidence>
<accession>A0A2A2A6H0</accession>
<dbReference type="Pfam" id="PF13443">
    <property type="entry name" value="HTH_26"/>
    <property type="match status" value="1"/>
</dbReference>
<dbReference type="SUPFAM" id="SSF47413">
    <property type="entry name" value="lambda repressor-like DNA-binding domains"/>
    <property type="match status" value="1"/>
</dbReference>
<dbReference type="PROSITE" id="PS50943">
    <property type="entry name" value="HTH_CROC1"/>
    <property type="match status" value="1"/>
</dbReference>
<dbReference type="InterPro" id="IPR010982">
    <property type="entry name" value="Lambda_DNA-bd_dom_sf"/>
</dbReference>
<proteinExistence type="predicted"/>
<sequence>MSTTQDLVSVIKQELKANRMTYADLAQALEMAESSVKRMLSRGEMPLSRIDAICRALGTDFAELARRVVDQQPELAQLSVEQERAVVADKKLLLVAVNAMSLWSVEQMVAAYHLSEAECVKYLVQLDRLGILELRPMNRYRLKLAKTFKWRPNGPVMQFFREHVALDYLGGAFAHDDEGLFLVHGSISRAAAPALLERMQRLGQDFSQQHLSDQKVPPGEREGYTMILALRRWEYSAFKALRR</sequence>
<dbReference type="AlphaFoldDB" id="A0A2A2A6H0"/>
<gene>
    <name evidence="2" type="ORF">CK620_10635</name>
</gene>
<name>A0A2A2A6H0_9BURK</name>
<dbReference type="SMART" id="SM00530">
    <property type="entry name" value="HTH_XRE"/>
    <property type="match status" value="1"/>
</dbReference>
<dbReference type="CDD" id="cd00093">
    <property type="entry name" value="HTH_XRE"/>
    <property type="match status" value="1"/>
</dbReference>
<evidence type="ECO:0000313" key="2">
    <source>
        <dbReference type="EMBL" id="PAT34095.1"/>
    </source>
</evidence>
<dbReference type="EMBL" id="NSJF01000005">
    <property type="protein sequence ID" value="PAT34095.1"/>
    <property type="molecule type" value="Genomic_DNA"/>
</dbReference>
<dbReference type="Proteomes" id="UP000217999">
    <property type="component" value="Unassembled WGS sequence"/>
</dbReference>
<protein>
    <submittedName>
        <fullName evidence="2">Transcriptional regulator</fullName>
    </submittedName>
</protein>
<organism evidence="2 3">
    <name type="scientific">Vandammella animalimorsus</name>
    <dbReference type="NCBI Taxonomy" id="2029117"/>
    <lineage>
        <taxon>Bacteria</taxon>
        <taxon>Pseudomonadati</taxon>
        <taxon>Pseudomonadota</taxon>
        <taxon>Betaproteobacteria</taxon>
        <taxon>Burkholderiales</taxon>
        <taxon>Comamonadaceae</taxon>
        <taxon>Vandammella</taxon>
    </lineage>
</organism>